<dbReference type="Gene3D" id="3.30.420.10">
    <property type="entry name" value="Ribonuclease H-like superfamily/Ribonuclease H"/>
    <property type="match status" value="1"/>
</dbReference>
<dbReference type="InterPro" id="IPR013103">
    <property type="entry name" value="RVT_2"/>
</dbReference>
<dbReference type="SUPFAM" id="SSF53098">
    <property type="entry name" value="Ribonuclease H-like"/>
    <property type="match status" value="1"/>
</dbReference>
<name>A0A6L2K8D1_TANCI</name>
<dbReference type="InterPro" id="IPR018289">
    <property type="entry name" value="MULE_transposase_dom"/>
</dbReference>
<dbReference type="GO" id="GO:0015074">
    <property type="term" value="P:DNA integration"/>
    <property type="evidence" value="ECO:0007669"/>
    <property type="project" value="InterPro"/>
</dbReference>
<feature type="domain" description="Integrase catalytic" evidence="2">
    <location>
        <begin position="171"/>
        <end position="297"/>
    </location>
</feature>
<dbReference type="InterPro" id="IPR036397">
    <property type="entry name" value="RNaseH_sf"/>
</dbReference>
<dbReference type="PANTHER" id="PTHR31973">
    <property type="entry name" value="POLYPROTEIN, PUTATIVE-RELATED"/>
    <property type="match status" value="1"/>
</dbReference>
<proteinExistence type="predicted"/>
<organism evidence="3">
    <name type="scientific">Tanacetum cinerariifolium</name>
    <name type="common">Dalmatian daisy</name>
    <name type="synonym">Chrysanthemum cinerariifolium</name>
    <dbReference type="NCBI Taxonomy" id="118510"/>
    <lineage>
        <taxon>Eukaryota</taxon>
        <taxon>Viridiplantae</taxon>
        <taxon>Streptophyta</taxon>
        <taxon>Embryophyta</taxon>
        <taxon>Tracheophyta</taxon>
        <taxon>Spermatophyta</taxon>
        <taxon>Magnoliopsida</taxon>
        <taxon>eudicotyledons</taxon>
        <taxon>Gunneridae</taxon>
        <taxon>Pentapetalae</taxon>
        <taxon>asterids</taxon>
        <taxon>campanulids</taxon>
        <taxon>Asterales</taxon>
        <taxon>Asteraceae</taxon>
        <taxon>Asteroideae</taxon>
        <taxon>Anthemideae</taxon>
        <taxon>Anthemidinae</taxon>
        <taxon>Tanacetum</taxon>
    </lineage>
</organism>
<dbReference type="GO" id="GO:0003676">
    <property type="term" value="F:nucleic acid binding"/>
    <property type="evidence" value="ECO:0007669"/>
    <property type="project" value="InterPro"/>
</dbReference>
<dbReference type="PANTHER" id="PTHR31973:SF190">
    <property type="entry name" value="MULE TRANSPOSASE DOMAIN-CONTAINING PROTEIN"/>
    <property type="match status" value="1"/>
</dbReference>
<feature type="compositionally biased region" description="Polar residues" evidence="1">
    <location>
        <begin position="1363"/>
        <end position="1372"/>
    </location>
</feature>
<dbReference type="CDD" id="cd09272">
    <property type="entry name" value="RNase_HI_RT_Ty1"/>
    <property type="match status" value="1"/>
</dbReference>
<dbReference type="InterPro" id="IPR012337">
    <property type="entry name" value="RNaseH-like_sf"/>
</dbReference>
<reference evidence="3" key="1">
    <citation type="journal article" date="2019" name="Sci. Rep.">
        <title>Draft genome of Tanacetum cinerariifolium, the natural source of mosquito coil.</title>
        <authorList>
            <person name="Yamashiro T."/>
            <person name="Shiraishi A."/>
            <person name="Satake H."/>
            <person name="Nakayama K."/>
        </authorList>
    </citation>
    <scope>NUCLEOTIDE SEQUENCE</scope>
</reference>
<protein>
    <recommendedName>
        <fullName evidence="2">Integrase catalytic domain-containing protein</fullName>
    </recommendedName>
</protein>
<gene>
    <name evidence="3" type="ORF">Tci_016132</name>
</gene>
<feature type="region of interest" description="Disordered" evidence="1">
    <location>
        <begin position="1"/>
        <end position="29"/>
    </location>
</feature>
<dbReference type="Pfam" id="PF10551">
    <property type="entry name" value="MULE"/>
    <property type="match status" value="1"/>
</dbReference>
<comment type="caution">
    <text evidence="3">The sequence shown here is derived from an EMBL/GenBank/DDBJ whole genome shotgun (WGS) entry which is preliminary data.</text>
</comment>
<dbReference type="PROSITE" id="PS50994">
    <property type="entry name" value="INTEGRASE"/>
    <property type="match status" value="1"/>
</dbReference>
<evidence type="ECO:0000313" key="3">
    <source>
        <dbReference type="EMBL" id="GEU44154.1"/>
    </source>
</evidence>
<dbReference type="Gene3D" id="4.10.60.10">
    <property type="entry name" value="Zinc finger, CCHC-type"/>
    <property type="match status" value="1"/>
</dbReference>
<feature type="region of interest" description="Disordered" evidence="1">
    <location>
        <begin position="1340"/>
        <end position="1392"/>
    </location>
</feature>
<dbReference type="InterPro" id="IPR058594">
    <property type="entry name" value="PB1-like_dom_pln"/>
</dbReference>
<evidence type="ECO:0000259" key="2">
    <source>
        <dbReference type="PROSITE" id="PS50994"/>
    </source>
</evidence>
<feature type="compositionally biased region" description="Low complexity" evidence="1">
    <location>
        <begin position="1349"/>
        <end position="1362"/>
    </location>
</feature>
<dbReference type="Pfam" id="PF26130">
    <property type="entry name" value="PB1-like"/>
    <property type="match status" value="1"/>
</dbReference>
<sequence length="1392" mass="158928">MATMGQNHRKGKNKLAYAPKPKIPPLPKREDLAKDSVCHECGETGHWKRNFPQYLAELLNKKKNAASGAGGSGNGQRKAVEAIGVFYLCLPSGLEIVLNSCHYASSITRGVSSIYRFSIYAVSNKRAKLDLDSALLWHSKKRIEKLQHDGLLNSTDLRAFEKFVSCMSGKMARKPYTHQVERAKDLLGLIHTDVCGPFKIMSRQGANYFVAFTDDFSRYGYVYLLKHKHEVFETFKVFQKEVENQLGKTIKSLRSDHGGEYISQEFLDHLKDHEIIAHRIPSCTPQHNVLTKKVEKTPYEVWHGQAPKLSYLKVWGCKALVKRDTLTKPDKLEPRSIKCIFIEEDTHPSIDTSLNHKEDDQEIGEPQSDIVPIRRSARTRHASDHMCLYINAEEHELGDLGEPANYKAALLDLESEKWLNAMNVEIQSMKDNEVWVLVELPPNGKTIGSKWLFKKKTDMDGVVHTYKAHLVAKGYTQTSRIDYEETFSPVVDIRTIRILIDVAAYYDYEIWQMDVKTAFLIGYLNEEVYMEKPEGFVYLKYPNRRYCMENSKRESILMQEKLKLSKLQGASTPAELKRMQNVPYASAICSIMYAVRCTRPDVAFAQNVTSRFQQNPGDLHYTTVKNILKYLRNTKDMFLVYEGDLKRELRVFYYTDVGYLTDADDLKSQTGYVFILNGGDVDWKSAKLNVVPIIEETISMFCDNTGAIAIANESGITKGARHLCAKVHYLRKVIEYSDVKLEKVNTDDKLADPFTKALAFPKHSEHTRNIGMLPATNGYASLFSMRIHHGGYFTDLPRRKYVNGKENIVDVSGIEEFLVYEVDSIMKQLGYNETVEPIYYHFLIPGKDLDVGLEALGNEDDVLKFSKYVANYKLIELYTKHGVTKLNTYFMSPKANRLTFEEIVDEVRLDDDLIVDLDNAHNEPDITVFLFSLNSRVHFGGNTNLIPDDLVVEDDVDVVKNDSFDSASDSDDDLERIGRKNLRELNKEKRVDEGVVNRAKSKADVQVEGDYKLQYAMLRDYIMELHTTNANTTVRIEVEREPDHDNLTRVFKRIHVCLGAMKEGYRACQREFLGLDGAFMKGTFRCQVFTAVGIDPNNEIYPLAYDIVEAENRNSWTWFLHFLGNDLNLGVNSNFTFISDRQKGLIQALGKLFPSAEHRKRHSDVLLNNMCEVLNGKIVDSRDKPIITALEFIREYCMKRIVNVGKVSVNTDRPLTPTATRLLNLNKDQANKYTVIWNDGVRYQVSGLWGDQCVVDVVARNYTCRKSEIMGIPCKHAVATNWNMCMNRLDVEVVETWVHPCYWLDTWKQVYSFKIEPINANSMWRRKLSRYFRSVTCSQYGKKGHNKKGCVGQGQSSVQKQSLTQSSASGSAGRNEAAARKRQAAKGKNIPS</sequence>
<evidence type="ECO:0000256" key="1">
    <source>
        <dbReference type="SAM" id="MobiDB-lite"/>
    </source>
</evidence>
<accession>A0A6L2K8D1</accession>
<dbReference type="InterPro" id="IPR001584">
    <property type="entry name" value="Integrase_cat-core"/>
</dbReference>
<dbReference type="EMBL" id="BKCJ010001806">
    <property type="protein sequence ID" value="GEU44154.1"/>
    <property type="molecule type" value="Genomic_DNA"/>
</dbReference>
<dbReference type="Pfam" id="PF07727">
    <property type="entry name" value="RVT_2"/>
    <property type="match status" value="1"/>
</dbReference>
<dbReference type="Pfam" id="PF00665">
    <property type="entry name" value="rve"/>
    <property type="match status" value="1"/>
</dbReference>